<evidence type="ECO:0000259" key="3">
    <source>
        <dbReference type="Pfam" id="PF02826"/>
    </source>
</evidence>
<evidence type="ECO:0000256" key="2">
    <source>
        <dbReference type="ARBA" id="ARBA00023027"/>
    </source>
</evidence>
<dbReference type="GO" id="GO:0005829">
    <property type="term" value="C:cytosol"/>
    <property type="evidence" value="ECO:0007669"/>
    <property type="project" value="TreeGrafter"/>
</dbReference>
<dbReference type="PROSITE" id="PS00670">
    <property type="entry name" value="D_2_HYDROXYACID_DH_2"/>
    <property type="match status" value="1"/>
</dbReference>
<dbReference type="AlphaFoldDB" id="A0A919C6G2"/>
<proteinExistence type="predicted"/>
<comment type="caution">
    <text evidence="4">The sequence shown here is derived from an EMBL/GenBank/DDBJ whole genome shotgun (WGS) entry which is preliminary data.</text>
</comment>
<reference evidence="4" key="1">
    <citation type="journal article" date="2014" name="Int. J. Syst. Evol. Microbiol.">
        <title>Complete genome sequence of Corynebacterium casei LMG S-19264T (=DSM 44701T), isolated from a smear-ripened cheese.</title>
        <authorList>
            <consortium name="US DOE Joint Genome Institute (JGI-PGF)"/>
            <person name="Walter F."/>
            <person name="Albersmeier A."/>
            <person name="Kalinowski J."/>
            <person name="Ruckert C."/>
        </authorList>
    </citation>
    <scope>NUCLEOTIDE SEQUENCE</scope>
    <source>
        <strain evidence="4">JCM 4633</strain>
    </source>
</reference>
<dbReference type="SUPFAM" id="SSF52283">
    <property type="entry name" value="Formate/glycerate dehydrogenase catalytic domain-like"/>
    <property type="match status" value="1"/>
</dbReference>
<evidence type="ECO:0000313" key="5">
    <source>
        <dbReference type="Proteomes" id="UP000646244"/>
    </source>
</evidence>
<keyword evidence="1" id="KW-0560">Oxidoreductase</keyword>
<organism evidence="4 5">
    <name type="scientific">Streptomyces cinnamoneus</name>
    <name type="common">Streptoverticillium cinnamoneum</name>
    <dbReference type="NCBI Taxonomy" id="53446"/>
    <lineage>
        <taxon>Bacteria</taxon>
        <taxon>Bacillati</taxon>
        <taxon>Actinomycetota</taxon>
        <taxon>Actinomycetes</taxon>
        <taxon>Kitasatosporales</taxon>
        <taxon>Streptomycetaceae</taxon>
        <taxon>Streptomyces</taxon>
        <taxon>Streptomyces cinnamoneus group</taxon>
    </lineage>
</organism>
<reference evidence="4" key="2">
    <citation type="submission" date="2020-09" db="EMBL/GenBank/DDBJ databases">
        <authorList>
            <person name="Sun Q."/>
            <person name="Ohkuma M."/>
        </authorList>
    </citation>
    <scope>NUCLEOTIDE SEQUENCE</scope>
    <source>
        <strain evidence="4">JCM 4633</strain>
    </source>
</reference>
<dbReference type="CDD" id="cd12167">
    <property type="entry name" value="2-Hacid_dh_8"/>
    <property type="match status" value="1"/>
</dbReference>
<evidence type="ECO:0000256" key="1">
    <source>
        <dbReference type="ARBA" id="ARBA00023002"/>
    </source>
</evidence>
<dbReference type="Gene3D" id="3.40.50.720">
    <property type="entry name" value="NAD(P)-binding Rossmann-like Domain"/>
    <property type="match status" value="2"/>
</dbReference>
<gene>
    <name evidence="4" type="ORF">GCM10010507_63320</name>
</gene>
<dbReference type="EMBL" id="BMVB01000061">
    <property type="protein sequence ID" value="GHC75353.1"/>
    <property type="molecule type" value="Genomic_DNA"/>
</dbReference>
<accession>A0A919C6G2</accession>
<feature type="domain" description="D-isomer specific 2-hydroxyacid dehydrogenase NAD-binding" evidence="3">
    <location>
        <begin position="137"/>
        <end position="280"/>
    </location>
</feature>
<dbReference type="GO" id="GO:0016618">
    <property type="term" value="F:hydroxypyruvate reductase [NAD(P)H] activity"/>
    <property type="evidence" value="ECO:0007669"/>
    <property type="project" value="TreeGrafter"/>
</dbReference>
<dbReference type="Proteomes" id="UP000646244">
    <property type="component" value="Unassembled WGS sequence"/>
</dbReference>
<dbReference type="PANTHER" id="PTHR10996:SF178">
    <property type="entry name" value="2-HYDROXYACID DEHYDROGENASE YGL185C-RELATED"/>
    <property type="match status" value="1"/>
</dbReference>
<dbReference type="InterPro" id="IPR036291">
    <property type="entry name" value="NAD(P)-bd_dom_sf"/>
</dbReference>
<sequence>MVVTALEPGTAASVLPADLCDRLAGAVELRGPGEARRGDLARADVLITGWGSPALTPAFLDGAPRLRAVLHAAGSVKPLVTPAVWERGIVVSSAAEANAGPVADYAFALVVLAAKKALATAAAYAEGRGGGGRARWPDFGDRQGGDGLTVGVVGASRIGRKVISRLRASEAGYRVLVHDPYAAESVDLETLCRNSRVITLHAPELPGTRHLLNAERLALIPDGGAVINTARGSLIDTDGLTRECASGRLDAYLDVTEPEPLEAGHPLLGLRNVLVTPHIAGAQGSEVRRLGAWVVEEVERWVRGLPLAGRVEESELHRLA</sequence>
<dbReference type="GO" id="GO:0051287">
    <property type="term" value="F:NAD binding"/>
    <property type="evidence" value="ECO:0007669"/>
    <property type="project" value="InterPro"/>
</dbReference>
<dbReference type="PANTHER" id="PTHR10996">
    <property type="entry name" value="2-HYDROXYACID DEHYDROGENASE-RELATED"/>
    <property type="match status" value="1"/>
</dbReference>
<dbReference type="InterPro" id="IPR029753">
    <property type="entry name" value="D-isomer_DH_CS"/>
</dbReference>
<evidence type="ECO:0000313" key="4">
    <source>
        <dbReference type="EMBL" id="GHC75353.1"/>
    </source>
</evidence>
<dbReference type="InterPro" id="IPR050223">
    <property type="entry name" value="D-isomer_2-hydroxyacid_DH"/>
</dbReference>
<dbReference type="SUPFAM" id="SSF51735">
    <property type="entry name" value="NAD(P)-binding Rossmann-fold domains"/>
    <property type="match status" value="1"/>
</dbReference>
<dbReference type="Pfam" id="PF02826">
    <property type="entry name" value="2-Hacid_dh_C"/>
    <property type="match status" value="1"/>
</dbReference>
<protein>
    <submittedName>
        <fullName evidence="4">Glycerate dehydrogenase</fullName>
    </submittedName>
</protein>
<dbReference type="InterPro" id="IPR006140">
    <property type="entry name" value="D-isomer_DH_NAD-bd"/>
</dbReference>
<dbReference type="GO" id="GO:0030267">
    <property type="term" value="F:glyoxylate reductase (NADPH) activity"/>
    <property type="evidence" value="ECO:0007669"/>
    <property type="project" value="TreeGrafter"/>
</dbReference>
<keyword evidence="2" id="KW-0520">NAD</keyword>
<name>A0A919C6G2_STRCJ</name>